<dbReference type="Pfam" id="PF00797">
    <property type="entry name" value="Acetyltransf_2"/>
    <property type="match status" value="2"/>
</dbReference>
<dbReference type="Proteomes" id="UP000193642">
    <property type="component" value="Unassembled WGS sequence"/>
</dbReference>
<keyword evidence="4" id="KW-1185">Reference proteome</keyword>
<dbReference type="Gene3D" id="3.30.2140.20">
    <property type="match status" value="2"/>
</dbReference>
<dbReference type="SUPFAM" id="SSF54001">
    <property type="entry name" value="Cysteine proteinases"/>
    <property type="match status" value="2"/>
</dbReference>
<organism evidence="3 4">
    <name type="scientific">Rhizoclosmatium globosum</name>
    <dbReference type="NCBI Taxonomy" id="329046"/>
    <lineage>
        <taxon>Eukaryota</taxon>
        <taxon>Fungi</taxon>
        <taxon>Fungi incertae sedis</taxon>
        <taxon>Chytridiomycota</taxon>
        <taxon>Chytridiomycota incertae sedis</taxon>
        <taxon>Chytridiomycetes</taxon>
        <taxon>Chytridiales</taxon>
        <taxon>Chytriomycetaceae</taxon>
        <taxon>Rhizoclosmatium</taxon>
    </lineage>
</organism>
<evidence type="ECO:0000256" key="1">
    <source>
        <dbReference type="ARBA" id="ARBA00006547"/>
    </source>
</evidence>
<dbReference type="GO" id="GO:0016407">
    <property type="term" value="F:acetyltransferase activity"/>
    <property type="evidence" value="ECO:0007669"/>
    <property type="project" value="InterPro"/>
</dbReference>
<dbReference type="PRINTS" id="PR01543">
    <property type="entry name" value="ANATRNSFRASE"/>
</dbReference>
<dbReference type="OrthoDB" id="2099530at2759"/>
<dbReference type="PANTHER" id="PTHR11786">
    <property type="entry name" value="N-HYDROXYARYLAMINE O-ACETYLTRANSFERASE"/>
    <property type="match status" value="1"/>
</dbReference>
<sequence>MMSRPSFGSTGFNPLHEFPALSEEHLSLYLERIGLPALVSQQAQPSLSLLNTIIYAHGSKIPFSNDLLYGLDIKPSTYTIDLITKLVIGKQGGYCLENNTLLLMALKALGFKAYAGMAKVALWSQELGHYWTGRTHTVVLVDVDDKHYVADVGFARGGVPSAIELLDGAEVNGVAGERYRLSQLTLAGNSGWLLLHKRAEWFPFPDGVDPSGDGFGRQVYFTTERYRPQDYYTYNYYVAHCPHPGIMGNLFVSVVTQTGGRAIITNKSFRRRETKEYAQLEQSIEFSSIEQVTEVMKEQFGIVWSEQQIAAIQQKLFGPAPQVFPKNLLENFPPLSNTQLQDYLNRIKLKKPSSQTLESLNEILRAQVTHIPFENAGLYFQDQKPSLVPDTLFSRLVIEKRGGYCLQLNALLTMALRALGFDASPGTSRSLLWDAELRQHTLRSTLHLIVFVKLDGVLYLCDVGMNRVGLTCAIPVEVGAVADSVLGEQHRIAASDITGPGNFILQHKRGSNAPLADGVDPAGDLFGPVYYFTLERYTPEDFDIYNWFVSHHPGEWKNSIGSRVSVTGGRVEFIDNKFRRRESEELGKPFEKSFEVASIEEFVRVWKDEFDVVIGYDEAEHAKAILKLN</sequence>
<name>A0A1Y2BX62_9FUNG</name>
<dbReference type="InterPro" id="IPR001447">
    <property type="entry name" value="Arylamine_N-AcTrfase"/>
</dbReference>
<keyword evidence="2" id="KW-0012">Acyltransferase</keyword>
<evidence type="ECO:0000313" key="3">
    <source>
        <dbReference type="EMBL" id="ORY39362.1"/>
    </source>
</evidence>
<comment type="caution">
    <text evidence="3">The sequence shown here is derived from an EMBL/GenBank/DDBJ whole genome shotgun (WGS) entry which is preliminary data.</text>
</comment>
<accession>A0A1Y2BX62</accession>
<evidence type="ECO:0000313" key="4">
    <source>
        <dbReference type="Proteomes" id="UP000193642"/>
    </source>
</evidence>
<dbReference type="STRING" id="329046.A0A1Y2BX62"/>
<comment type="similarity">
    <text evidence="1 2">Belongs to the arylamine N-acetyltransferase family.</text>
</comment>
<dbReference type="EMBL" id="MCGO01000040">
    <property type="protein sequence ID" value="ORY39362.1"/>
    <property type="molecule type" value="Genomic_DNA"/>
</dbReference>
<gene>
    <name evidence="3" type="ORF">BCR33DRAFT_411759</name>
</gene>
<dbReference type="InterPro" id="IPR053710">
    <property type="entry name" value="Arylamine_NAT_domain_sf"/>
</dbReference>
<reference evidence="3 4" key="1">
    <citation type="submission" date="2016-07" db="EMBL/GenBank/DDBJ databases">
        <title>Pervasive Adenine N6-methylation of Active Genes in Fungi.</title>
        <authorList>
            <consortium name="DOE Joint Genome Institute"/>
            <person name="Mondo S.J."/>
            <person name="Dannebaum R.O."/>
            <person name="Kuo R.C."/>
            <person name="Labutti K."/>
            <person name="Haridas S."/>
            <person name="Kuo A."/>
            <person name="Salamov A."/>
            <person name="Ahrendt S.R."/>
            <person name="Lipzen A."/>
            <person name="Sullivan W."/>
            <person name="Andreopoulos W.B."/>
            <person name="Clum A."/>
            <person name="Lindquist E."/>
            <person name="Daum C."/>
            <person name="Ramamoorthy G.K."/>
            <person name="Gryganskyi A."/>
            <person name="Culley D."/>
            <person name="Magnuson J.K."/>
            <person name="James T.Y."/>
            <person name="O'Malley M.A."/>
            <person name="Stajich J.E."/>
            <person name="Spatafora J.W."/>
            <person name="Visel A."/>
            <person name="Grigoriev I.V."/>
        </authorList>
    </citation>
    <scope>NUCLEOTIDE SEQUENCE [LARGE SCALE GENOMIC DNA]</scope>
    <source>
        <strain evidence="3 4">JEL800</strain>
    </source>
</reference>
<evidence type="ECO:0000256" key="2">
    <source>
        <dbReference type="RuleBase" id="RU003452"/>
    </source>
</evidence>
<protein>
    <submittedName>
        <fullName evidence="3">Cysteine proteinase</fullName>
    </submittedName>
</protein>
<dbReference type="PANTHER" id="PTHR11786:SF0">
    <property type="entry name" value="ARYLAMINE N-ACETYLTRANSFERASE 4-RELATED"/>
    <property type="match status" value="1"/>
</dbReference>
<dbReference type="InterPro" id="IPR038765">
    <property type="entry name" value="Papain-like_cys_pep_sf"/>
</dbReference>
<dbReference type="AlphaFoldDB" id="A0A1Y2BX62"/>
<proteinExistence type="inferred from homology"/>
<keyword evidence="2" id="KW-0808">Transferase</keyword>